<dbReference type="InterPro" id="IPR036188">
    <property type="entry name" value="FAD/NAD-bd_sf"/>
</dbReference>
<dbReference type="EMBL" id="FCNW02000036">
    <property type="protein sequence ID" value="SAL57108.1"/>
    <property type="molecule type" value="Genomic_DNA"/>
</dbReference>
<comment type="caution">
    <text evidence="1">The sequence shown here is derived from an EMBL/GenBank/DDBJ whole genome shotgun (WGS) entry which is preliminary data.</text>
</comment>
<dbReference type="Proteomes" id="UP000054977">
    <property type="component" value="Unassembled WGS sequence"/>
</dbReference>
<protein>
    <submittedName>
        <fullName evidence="1">Amine oxidase</fullName>
    </submittedName>
</protein>
<accession>A0A158IKM1</accession>
<organism evidence="1 2">
    <name type="scientific">Caballeronia humi</name>
    <dbReference type="NCBI Taxonomy" id="326474"/>
    <lineage>
        <taxon>Bacteria</taxon>
        <taxon>Pseudomonadati</taxon>
        <taxon>Pseudomonadota</taxon>
        <taxon>Betaproteobacteria</taxon>
        <taxon>Burkholderiales</taxon>
        <taxon>Burkholderiaceae</taxon>
        <taxon>Caballeronia</taxon>
    </lineage>
</organism>
<name>A0A158IKM1_9BURK</name>
<evidence type="ECO:0000313" key="2">
    <source>
        <dbReference type="Proteomes" id="UP000054977"/>
    </source>
</evidence>
<reference evidence="1" key="1">
    <citation type="submission" date="2016-01" db="EMBL/GenBank/DDBJ databases">
        <authorList>
            <person name="Peeters C."/>
        </authorList>
    </citation>
    <scope>NUCLEOTIDE SEQUENCE [LARGE SCALE GENOMIC DNA]</scope>
    <source>
        <strain evidence="1">LMG 22934</strain>
    </source>
</reference>
<proteinExistence type="predicted"/>
<sequence>MLRINRKKSAGRAQIVSPTVNNFKSLPVFYPDHPSVRWQNVALGQMLSATTLSGTLDVCVVGRGASALAAMTELNEIAVKNPGLIINVRNIYYDAEVEQAADSEINYGSKWGRIFSVKPGDNYQEIGCMRFPSIALLTWNYINKAYPTSGDVPLTRFPNPGRVPTQFLYRDMNVVFENGVALTDMNDADQIANFATMEAVKNGVINYLLTQVNASNGRNAGYFTQVLVGNPGEDPTILGMSDAQVRQVWLEWNTFIAEFDTPLIDKVQDAIDALILSGTIQTTALRDRDYFVELFGRYGFGTGGFRALNNVTFNEIARLLIWNYSDEYLFPGNAGDSATTNTDFAARLLSGLTDIQLTQVVQKALFIGRRVSDSRLTVVGYDTVSGGIVESSHDYVILATSHHAAQRVVEPFAGMQASEAIAVETPLYFEVNGALHTYVTSEGFQHPFDLQRGGSGSLYGALKNLHMMRSTKYFTDVPTAQFNAYAPSNGDQTKRVKMVISDTDLAASYCLDGQNGTTNLLVSYTWGDEATNEAPRLRGLTAYAGSASDAALRYSHAQASNRFAQASGSNQVAGFWMASLLSEVAPGTGYMYDWSSDQDSRGGFKLDWASETPFSTALYDHYRNSVLGAEATQQPQQRMFVAGDSFSHYGGWLEGAFMTGITAVAGIMRSAYTDAVFSDEGKRLFMTPTSA</sequence>
<dbReference type="Gene3D" id="3.90.660.60">
    <property type="match status" value="2"/>
</dbReference>
<dbReference type="SUPFAM" id="SSF51905">
    <property type="entry name" value="FAD/NAD(P)-binding domain"/>
    <property type="match status" value="1"/>
</dbReference>
<dbReference type="STRING" id="326474.AWB65_04996"/>
<keyword evidence="2" id="KW-1185">Reference proteome</keyword>
<evidence type="ECO:0000313" key="1">
    <source>
        <dbReference type="EMBL" id="SAL57108.1"/>
    </source>
</evidence>
<gene>
    <name evidence="1" type="ORF">AWB65_04996</name>
</gene>
<dbReference type="Gene3D" id="3.50.50.60">
    <property type="entry name" value="FAD/NAD(P)-binding domain"/>
    <property type="match status" value="1"/>
</dbReference>
<dbReference type="AlphaFoldDB" id="A0A158IKM1"/>